<feature type="binding site" evidence="9">
    <location>
        <position position="41"/>
    </location>
    <ligand>
        <name>ATP</name>
        <dbReference type="ChEBI" id="CHEBI:30616"/>
    </ligand>
</feature>
<feature type="region of interest" description="Disordered" evidence="10">
    <location>
        <begin position="478"/>
        <end position="497"/>
    </location>
</feature>
<proteinExistence type="predicted"/>
<dbReference type="InterPro" id="IPR005543">
    <property type="entry name" value="PASTA_dom"/>
</dbReference>
<dbReference type="PANTHER" id="PTHR43289">
    <property type="entry name" value="MITOGEN-ACTIVATED PROTEIN KINASE KINASE KINASE 20-RELATED"/>
    <property type="match status" value="1"/>
</dbReference>
<evidence type="ECO:0000259" key="13">
    <source>
        <dbReference type="PROSITE" id="PS51178"/>
    </source>
</evidence>
<evidence type="ECO:0000313" key="15">
    <source>
        <dbReference type="Proteomes" id="UP001161691"/>
    </source>
</evidence>
<dbReference type="PROSITE" id="PS51178">
    <property type="entry name" value="PASTA"/>
    <property type="match status" value="3"/>
</dbReference>
<name>A0ABT6THX7_9BACL</name>
<feature type="domain" description="PASTA" evidence="13">
    <location>
        <begin position="370"/>
        <end position="437"/>
    </location>
</feature>
<keyword evidence="2" id="KW-0723">Serine/threonine-protein kinase</keyword>
<organism evidence="14 15">
    <name type="scientific">Cohnella hashimotonis</name>
    <dbReference type="NCBI Taxonomy" id="2826895"/>
    <lineage>
        <taxon>Bacteria</taxon>
        <taxon>Bacillati</taxon>
        <taxon>Bacillota</taxon>
        <taxon>Bacilli</taxon>
        <taxon>Bacillales</taxon>
        <taxon>Paenibacillaceae</taxon>
        <taxon>Cohnella</taxon>
    </lineage>
</organism>
<dbReference type="PANTHER" id="PTHR43289:SF34">
    <property type="entry name" value="SERINE_THREONINE-PROTEIN KINASE YBDM-RELATED"/>
    <property type="match status" value="1"/>
</dbReference>
<sequence>MTAIGHLLGGRYELLSRVGGGGMALVYKARDILLNRFVAVKVLRQQFMHDDEFVRRFRREAQSAAALSHPNIVSIYDVGQEEDTHYIVMEYIDGANLNEIIRERAPLAVNESVRIASQICDALDHAHQSQIIHRDIKPHNILIGTNGRVKVTDFGIARAATSSTITQTGSVVGSVHYFSPEHAKGVATGEKSDIYSLGIVLYQMLTGRLPFLGESPISVALKHLQEPFEDPRLVNPSIPQSVENVILRAMRKNPLERYASAQDMLDDLATCLQPQRLNEPKVRFPSDADEEEQTRVIPAIRPEMRSSGEETLAGKGSRKNGPPEERQTREGAAEKRKRKKWVLPVIFGVIAAILIAILIWAIFALKGQLVSPDVQVPTVVNKTLEVATAELEKAGLKVADPVLYEQSETVDKDLVIRQSKQDMPVKSGSLITLTVSLGKELPTLDDYTGKLYEDAVEALQAQGAKNVDKVEKFNDEAPAGTVLSQSPAPGGTYDPEKDTITLNVSKGPESFPMPNLIGMSLSEARAELTKSNLSLPNDKVLQEPSYTTKGKVFKQFPAEQNELVTPGTEVTIWISSGYPADAKEKTWNVTVSPAVEGQTSTVKILLTDARGDSEWGTKKIKTTQTFPIKLVVSPDKEGQITVYRDDQFLDRIRVPYADVEQTPDPTPTPPEETPTPPVDTPADGTIEQPTNDGSNPPGDDPGNENTSVGAANGKANGKGPEKDKGNGEDNGKGRANP</sequence>
<evidence type="ECO:0000256" key="2">
    <source>
        <dbReference type="ARBA" id="ARBA00022527"/>
    </source>
</evidence>
<dbReference type="PROSITE" id="PS00107">
    <property type="entry name" value="PROTEIN_KINASE_ATP"/>
    <property type="match status" value="1"/>
</dbReference>
<protein>
    <recommendedName>
        <fullName evidence="1">non-specific serine/threonine protein kinase</fullName>
        <ecNumber evidence="1">2.7.11.1</ecNumber>
    </recommendedName>
</protein>
<dbReference type="Gene3D" id="3.30.200.20">
    <property type="entry name" value="Phosphorylase Kinase, domain 1"/>
    <property type="match status" value="1"/>
</dbReference>
<dbReference type="NCBIfam" id="NF033483">
    <property type="entry name" value="PknB_PASTA_kin"/>
    <property type="match status" value="1"/>
</dbReference>
<dbReference type="Proteomes" id="UP001161691">
    <property type="component" value="Unassembled WGS sequence"/>
</dbReference>
<keyword evidence="5 14" id="KW-0418">Kinase</keyword>
<evidence type="ECO:0000256" key="9">
    <source>
        <dbReference type="PROSITE-ProRule" id="PRU10141"/>
    </source>
</evidence>
<dbReference type="Gene3D" id="1.10.510.10">
    <property type="entry name" value="Transferase(Phosphotransferase) domain 1"/>
    <property type="match status" value="1"/>
</dbReference>
<dbReference type="SUPFAM" id="SSF56112">
    <property type="entry name" value="Protein kinase-like (PK-like)"/>
    <property type="match status" value="1"/>
</dbReference>
<feature type="compositionally biased region" description="Pro residues" evidence="10">
    <location>
        <begin position="664"/>
        <end position="679"/>
    </location>
</feature>
<evidence type="ECO:0000259" key="12">
    <source>
        <dbReference type="PROSITE" id="PS50011"/>
    </source>
</evidence>
<feature type="transmembrane region" description="Helical" evidence="11">
    <location>
        <begin position="341"/>
        <end position="363"/>
    </location>
</feature>
<dbReference type="InterPro" id="IPR000719">
    <property type="entry name" value="Prot_kinase_dom"/>
</dbReference>
<keyword evidence="3" id="KW-0808">Transferase</keyword>
<dbReference type="EMBL" id="JAGRPV010000001">
    <property type="protein sequence ID" value="MDI4646410.1"/>
    <property type="molecule type" value="Genomic_DNA"/>
</dbReference>
<feature type="compositionally biased region" description="Basic and acidic residues" evidence="10">
    <location>
        <begin position="321"/>
        <end position="334"/>
    </location>
</feature>
<feature type="domain" description="PASTA" evidence="13">
    <location>
        <begin position="507"/>
        <end position="576"/>
    </location>
</feature>
<comment type="catalytic activity">
    <reaction evidence="8">
        <text>L-seryl-[protein] + ATP = O-phospho-L-seryl-[protein] + ADP + H(+)</text>
        <dbReference type="Rhea" id="RHEA:17989"/>
        <dbReference type="Rhea" id="RHEA-COMP:9863"/>
        <dbReference type="Rhea" id="RHEA-COMP:11604"/>
        <dbReference type="ChEBI" id="CHEBI:15378"/>
        <dbReference type="ChEBI" id="CHEBI:29999"/>
        <dbReference type="ChEBI" id="CHEBI:30616"/>
        <dbReference type="ChEBI" id="CHEBI:83421"/>
        <dbReference type="ChEBI" id="CHEBI:456216"/>
        <dbReference type="EC" id="2.7.11.1"/>
    </reaction>
</comment>
<evidence type="ECO:0000256" key="7">
    <source>
        <dbReference type="ARBA" id="ARBA00047899"/>
    </source>
</evidence>
<evidence type="ECO:0000256" key="1">
    <source>
        <dbReference type="ARBA" id="ARBA00012513"/>
    </source>
</evidence>
<comment type="catalytic activity">
    <reaction evidence="7">
        <text>L-threonyl-[protein] + ATP = O-phospho-L-threonyl-[protein] + ADP + H(+)</text>
        <dbReference type="Rhea" id="RHEA:46608"/>
        <dbReference type="Rhea" id="RHEA-COMP:11060"/>
        <dbReference type="Rhea" id="RHEA-COMP:11605"/>
        <dbReference type="ChEBI" id="CHEBI:15378"/>
        <dbReference type="ChEBI" id="CHEBI:30013"/>
        <dbReference type="ChEBI" id="CHEBI:30616"/>
        <dbReference type="ChEBI" id="CHEBI:61977"/>
        <dbReference type="ChEBI" id="CHEBI:456216"/>
        <dbReference type="EC" id="2.7.11.1"/>
    </reaction>
</comment>
<evidence type="ECO:0000256" key="6">
    <source>
        <dbReference type="ARBA" id="ARBA00022840"/>
    </source>
</evidence>
<accession>A0ABT6THX7</accession>
<dbReference type="SMART" id="SM00220">
    <property type="entry name" value="S_TKc"/>
    <property type="match status" value="1"/>
</dbReference>
<dbReference type="RefSeq" id="WP_282909269.1">
    <property type="nucleotide sequence ID" value="NZ_JAGRPV010000001.1"/>
</dbReference>
<feature type="region of interest" description="Disordered" evidence="10">
    <location>
        <begin position="658"/>
        <end position="737"/>
    </location>
</feature>
<evidence type="ECO:0000256" key="11">
    <source>
        <dbReference type="SAM" id="Phobius"/>
    </source>
</evidence>
<evidence type="ECO:0000256" key="5">
    <source>
        <dbReference type="ARBA" id="ARBA00022777"/>
    </source>
</evidence>
<dbReference type="EC" id="2.7.11.1" evidence="1"/>
<dbReference type="InterPro" id="IPR011009">
    <property type="entry name" value="Kinase-like_dom_sf"/>
</dbReference>
<evidence type="ECO:0000256" key="3">
    <source>
        <dbReference type="ARBA" id="ARBA00022679"/>
    </source>
</evidence>
<evidence type="ECO:0000256" key="4">
    <source>
        <dbReference type="ARBA" id="ARBA00022741"/>
    </source>
</evidence>
<dbReference type="InterPro" id="IPR008271">
    <property type="entry name" value="Ser/Thr_kinase_AS"/>
</dbReference>
<gene>
    <name evidence="14" type="primary">pknB</name>
    <name evidence="14" type="ORF">KB449_15630</name>
</gene>
<dbReference type="GO" id="GO:0016301">
    <property type="term" value="F:kinase activity"/>
    <property type="evidence" value="ECO:0007669"/>
    <property type="project" value="UniProtKB-KW"/>
</dbReference>
<evidence type="ECO:0000256" key="8">
    <source>
        <dbReference type="ARBA" id="ARBA00048679"/>
    </source>
</evidence>
<dbReference type="Pfam" id="PF03793">
    <property type="entry name" value="PASTA"/>
    <property type="match status" value="3"/>
</dbReference>
<dbReference type="Pfam" id="PF00069">
    <property type="entry name" value="Pkinase"/>
    <property type="match status" value="1"/>
</dbReference>
<dbReference type="PROSITE" id="PS00108">
    <property type="entry name" value="PROTEIN_KINASE_ST"/>
    <property type="match status" value="1"/>
</dbReference>
<feature type="domain" description="PASTA" evidence="13">
    <location>
        <begin position="438"/>
        <end position="506"/>
    </location>
</feature>
<dbReference type="InterPro" id="IPR017441">
    <property type="entry name" value="Protein_kinase_ATP_BS"/>
</dbReference>
<dbReference type="CDD" id="cd14014">
    <property type="entry name" value="STKc_PknB_like"/>
    <property type="match status" value="1"/>
</dbReference>
<evidence type="ECO:0000256" key="10">
    <source>
        <dbReference type="SAM" id="MobiDB-lite"/>
    </source>
</evidence>
<feature type="region of interest" description="Disordered" evidence="10">
    <location>
        <begin position="299"/>
        <end position="334"/>
    </location>
</feature>
<dbReference type="PROSITE" id="PS50011">
    <property type="entry name" value="PROTEIN_KINASE_DOM"/>
    <property type="match status" value="1"/>
</dbReference>
<dbReference type="SMART" id="SM00740">
    <property type="entry name" value="PASTA"/>
    <property type="match status" value="3"/>
</dbReference>
<feature type="domain" description="Protein kinase" evidence="12">
    <location>
        <begin position="12"/>
        <end position="269"/>
    </location>
</feature>
<keyword evidence="6 9" id="KW-0067">ATP-binding</keyword>
<reference evidence="14" key="1">
    <citation type="submission" date="2023-04" db="EMBL/GenBank/DDBJ databases">
        <title>Comparative genomic analysis of Cohnella hashimotonis sp. nov., isolated from the International Space Station.</title>
        <authorList>
            <person name="Venkateswaran K."/>
            <person name="Simpson A."/>
        </authorList>
    </citation>
    <scope>NUCLEOTIDE SEQUENCE</scope>
    <source>
        <strain evidence="14">F6_2S_P_1</strain>
    </source>
</reference>
<comment type="caution">
    <text evidence="14">The sequence shown here is derived from an EMBL/GenBank/DDBJ whole genome shotgun (WGS) entry which is preliminary data.</text>
</comment>
<keyword evidence="11" id="KW-0812">Transmembrane</keyword>
<evidence type="ECO:0000313" key="14">
    <source>
        <dbReference type="EMBL" id="MDI4646410.1"/>
    </source>
</evidence>
<keyword evidence="11" id="KW-0472">Membrane</keyword>
<keyword evidence="15" id="KW-1185">Reference proteome</keyword>
<keyword evidence="11" id="KW-1133">Transmembrane helix</keyword>
<dbReference type="Gene3D" id="3.30.10.20">
    <property type="match status" value="3"/>
</dbReference>
<feature type="compositionally biased region" description="Basic and acidic residues" evidence="10">
    <location>
        <begin position="719"/>
        <end position="737"/>
    </location>
</feature>
<feature type="compositionally biased region" description="Low complexity" evidence="10">
    <location>
        <begin position="709"/>
        <end position="718"/>
    </location>
</feature>
<keyword evidence="4 9" id="KW-0547">Nucleotide-binding</keyword>
<dbReference type="CDD" id="cd06577">
    <property type="entry name" value="PASTA_pknB"/>
    <property type="match status" value="3"/>
</dbReference>